<dbReference type="GO" id="GO:0006493">
    <property type="term" value="P:protein O-linked glycosylation"/>
    <property type="evidence" value="ECO:0007669"/>
    <property type="project" value="InterPro"/>
</dbReference>
<evidence type="ECO:0000259" key="9">
    <source>
        <dbReference type="Pfam" id="PF13844"/>
    </source>
</evidence>
<dbReference type="GO" id="GO:0097363">
    <property type="term" value="F:protein O-acetylglucosaminyltransferase activity"/>
    <property type="evidence" value="ECO:0007669"/>
    <property type="project" value="UniProtKB-EC"/>
</dbReference>
<dbReference type="PANTHER" id="PTHR44366:SF1">
    <property type="entry name" value="UDP-N-ACETYLGLUCOSAMINE--PEPTIDE N-ACETYLGLUCOSAMINYLTRANSFERASE 110 KDA SUBUNIT"/>
    <property type="match status" value="1"/>
</dbReference>
<dbReference type="SUPFAM" id="SSF48452">
    <property type="entry name" value="TPR-like"/>
    <property type="match status" value="1"/>
</dbReference>
<sequence>MKNIAAIFNEALSALNARDLKKAEEGFRRVIKSEPSHVPALNLLTIVLVNTNRFAEAEPFIARAVKLNQGSDVSFYNYGLIAKQLGKPALAHEQFTRALRLNPNVRESWNNRGVACNDLGQYEAAISDFDRSIALDPNYADAHANKGKSLLELGRHAEALAAYERVLSVRPELAEAWLGRGTALARGGRRDEALAAYDRALSIRGDLAEGWIGRGNVLYELRRYADADASYGRALGIAPESAAAWLGRGNVNADLKRYDEALTAYGKALAIKPDSIQAVVGRGNVFTALKRHDDALALYDAVLSSKANSAEAWLGRGNVFLDLRRHDDALAAYDKALSIAPDRAEAWLGRGNAFADVKRYGEALDGYDKALSIRSDLAEAWFGRGNIFADLRRHDDAFAAFDRAFSLNRDLPGVEGARLYSKLNCCDWTEIEAERTRLIASIRAGEGGCQPFALLSIAASAEDQRRSADFWIERMLGLAARKSVDAVPVQADKIRIGYLSGDFRTHPVSYLAAGLFEAHDRTRFETHGFSIGPTDDSDLRARLERSFDQFTDLFGRSDDEIMGCIKAAKIDILVDLMGHTLGARLAVLAQRPAPILAGYLGFAGTVGGGLLDYVIADERVIPAEDRKHFSEKVAWLPHCFMPHDAEGRAISHAGLDRRAQGLPAEGIVFCAFNNAYKLNPATFGSWMRILKEVDGSVVWLSDLQDVAKSNLRRAAEASGIDPQRLVFATRVASTADHLARHGLADLFLDALPYNAHTTAGDALWAGLPVLTLAGETYAGRVAASLLHALGLVELITHSRDEYEERAIELALDREKLRGIRETLAKRRHTMPLFDTSLLARNLEQAFEAMVRRYRAGLPPDHIEVPSVRSD</sequence>
<feature type="repeat" description="TPR" evidence="8">
    <location>
        <begin position="72"/>
        <end position="105"/>
    </location>
</feature>
<feature type="domain" description="O-GlcNAc transferase C-terminal" evidence="9">
    <location>
        <begin position="486"/>
        <end position="643"/>
    </location>
</feature>
<dbReference type="InterPro" id="IPR019734">
    <property type="entry name" value="TPR_rpt"/>
</dbReference>
<evidence type="ECO:0000256" key="4">
    <source>
        <dbReference type="ARBA" id="ARBA00022676"/>
    </source>
</evidence>
<evidence type="ECO:0000256" key="1">
    <source>
        <dbReference type="ARBA" id="ARBA00004922"/>
    </source>
</evidence>
<evidence type="ECO:0000313" key="11">
    <source>
        <dbReference type="Proteomes" id="UP000297966"/>
    </source>
</evidence>
<dbReference type="SUPFAM" id="SSF48439">
    <property type="entry name" value="Protein prenylyltransferase"/>
    <property type="match status" value="1"/>
</dbReference>
<evidence type="ECO:0000256" key="7">
    <source>
        <dbReference type="ARBA" id="ARBA00022803"/>
    </source>
</evidence>
<dbReference type="EC" id="2.4.1.255" evidence="3"/>
<feature type="repeat" description="TPR" evidence="8">
    <location>
        <begin position="208"/>
        <end position="241"/>
    </location>
</feature>
<dbReference type="Pfam" id="PF13844">
    <property type="entry name" value="Glyco_transf_41"/>
    <property type="match status" value="2"/>
</dbReference>
<comment type="caution">
    <text evidence="10">The sequence shown here is derived from an EMBL/GenBank/DDBJ whole genome shotgun (WGS) entry which is preliminary data.</text>
</comment>
<dbReference type="EMBL" id="SPQT01000021">
    <property type="protein sequence ID" value="TFV43805.1"/>
    <property type="molecule type" value="Genomic_DNA"/>
</dbReference>
<dbReference type="OrthoDB" id="146908at2"/>
<feature type="repeat" description="TPR" evidence="8">
    <location>
        <begin position="378"/>
        <end position="411"/>
    </location>
</feature>
<dbReference type="Pfam" id="PF13432">
    <property type="entry name" value="TPR_16"/>
    <property type="match status" value="6"/>
</dbReference>
<keyword evidence="6" id="KW-0677">Repeat</keyword>
<keyword evidence="5" id="KW-0808">Transferase</keyword>
<gene>
    <name evidence="10" type="ORF">E4K65_30130</name>
</gene>
<name>A0A4Y9LKD5_9BRAD</name>
<keyword evidence="7 8" id="KW-0802">TPR repeat</keyword>
<dbReference type="InterPro" id="IPR037919">
    <property type="entry name" value="OGT"/>
</dbReference>
<dbReference type="SMART" id="SM00028">
    <property type="entry name" value="TPR"/>
    <property type="match status" value="12"/>
</dbReference>
<dbReference type="PROSITE" id="PS50293">
    <property type="entry name" value="TPR_REGION"/>
    <property type="match status" value="3"/>
</dbReference>
<dbReference type="PROSITE" id="PS50005">
    <property type="entry name" value="TPR"/>
    <property type="match status" value="9"/>
</dbReference>
<feature type="repeat" description="TPR" evidence="8">
    <location>
        <begin position="106"/>
        <end position="139"/>
    </location>
</feature>
<feature type="repeat" description="TPR" evidence="8">
    <location>
        <begin position="310"/>
        <end position="343"/>
    </location>
</feature>
<feature type="domain" description="O-GlcNAc transferase C-terminal" evidence="9">
    <location>
        <begin position="657"/>
        <end position="841"/>
    </location>
</feature>
<dbReference type="InterPro" id="IPR029489">
    <property type="entry name" value="OGT/SEC/SPY_C"/>
</dbReference>
<comment type="similarity">
    <text evidence="2">Belongs to the glycosyltransferase 41 family. O-GlcNAc transferase subfamily.</text>
</comment>
<dbReference type="InterPro" id="IPR011990">
    <property type="entry name" value="TPR-like_helical_dom_sf"/>
</dbReference>
<dbReference type="Gene3D" id="3.40.50.11380">
    <property type="match status" value="1"/>
</dbReference>
<feature type="repeat" description="TPR" evidence="8">
    <location>
        <begin position="242"/>
        <end position="275"/>
    </location>
</feature>
<dbReference type="UniPathway" id="UPA00378"/>
<evidence type="ECO:0000256" key="8">
    <source>
        <dbReference type="PROSITE-ProRule" id="PRU00339"/>
    </source>
</evidence>
<evidence type="ECO:0000256" key="6">
    <source>
        <dbReference type="ARBA" id="ARBA00022737"/>
    </source>
</evidence>
<evidence type="ECO:0000313" key="10">
    <source>
        <dbReference type="EMBL" id="TFV43805.1"/>
    </source>
</evidence>
<evidence type="ECO:0000256" key="2">
    <source>
        <dbReference type="ARBA" id="ARBA00005386"/>
    </source>
</evidence>
<accession>A0A4Y9LKD5</accession>
<reference evidence="10 11" key="1">
    <citation type="submission" date="2019-03" db="EMBL/GenBank/DDBJ databases">
        <title>Bradyrhizobium diversity isolated from nodules of Chamaecrista fasciculata.</title>
        <authorList>
            <person name="Klepa M.S."/>
            <person name="Urquiaga M.O."/>
            <person name="Hungria M."/>
            <person name="Delamuta J.R."/>
        </authorList>
    </citation>
    <scope>NUCLEOTIDE SEQUENCE [LARGE SCALE GENOMIC DNA]</scope>
    <source>
        <strain evidence="10 11">CNPSo 3448</strain>
    </source>
</reference>
<dbReference type="RefSeq" id="WP_135177220.1">
    <property type="nucleotide sequence ID" value="NZ_SPQT01000021.1"/>
</dbReference>
<dbReference type="Proteomes" id="UP000297966">
    <property type="component" value="Unassembled WGS sequence"/>
</dbReference>
<feature type="repeat" description="TPR" evidence="8">
    <location>
        <begin position="140"/>
        <end position="173"/>
    </location>
</feature>
<dbReference type="Gene3D" id="1.25.40.10">
    <property type="entry name" value="Tetratricopeptide repeat domain"/>
    <property type="match status" value="5"/>
</dbReference>
<keyword evidence="11" id="KW-1185">Reference proteome</keyword>
<protein>
    <recommendedName>
        <fullName evidence="3">protein O-GlcNAc transferase</fullName>
        <ecNumber evidence="3">2.4.1.255</ecNumber>
    </recommendedName>
</protein>
<feature type="repeat" description="TPR" evidence="8">
    <location>
        <begin position="344"/>
        <end position="377"/>
    </location>
</feature>
<evidence type="ECO:0000256" key="5">
    <source>
        <dbReference type="ARBA" id="ARBA00022679"/>
    </source>
</evidence>
<evidence type="ECO:0000256" key="3">
    <source>
        <dbReference type="ARBA" id="ARBA00011970"/>
    </source>
</evidence>
<dbReference type="AlphaFoldDB" id="A0A4Y9LKD5"/>
<organism evidence="10 11">
    <name type="scientific">Bradyrhizobium niftali</name>
    <dbReference type="NCBI Taxonomy" id="2560055"/>
    <lineage>
        <taxon>Bacteria</taxon>
        <taxon>Pseudomonadati</taxon>
        <taxon>Pseudomonadota</taxon>
        <taxon>Alphaproteobacteria</taxon>
        <taxon>Hyphomicrobiales</taxon>
        <taxon>Nitrobacteraceae</taxon>
        <taxon>Bradyrhizobium</taxon>
    </lineage>
</organism>
<comment type="pathway">
    <text evidence="1">Protein modification; protein glycosylation.</text>
</comment>
<feature type="repeat" description="TPR" evidence="8">
    <location>
        <begin position="174"/>
        <end position="207"/>
    </location>
</feature>
<proteinExistence type="inferred from homology"/>
<keyword evidence="4" id="KW-0328">Glycosyltransferase</keyword>
<dbReference type="PANTHER" id="PTHR44366">
    <property type="entry name" value="UDP-N-ACETYLGLUCOSAMINE--PEPTIDE N-ACETYLGLUCOSAMINYLTRANSFERASE 110 KDA SUBUNIT"/>
    <property type="match status" value="1"/>
</dbReference>
<dbReference type="Gene3D" id="3.40.50.2000">
    <property type="entry name" value="Glycogen Phosphorylase B"/>
    <property type="match status" value="1"/>
</dbReference>